<reference evidence="4" key="2">
    <citation type="journal article" date="2022" name="Proc. Natl. Acad. Sci. U.S.A.">
        <title>Diploid-dominant life cycles characterize the early evolution of Fungi.</title>
        <authorList>
            <person name="Amses K.R."/>
            <person name="Simmons D.R."/>
            <person name="Longcore J.E."/>
            <person name="Mondo S.J."/>
            <person name="Seto K."/>
            <person name="Jeronimo G.H."/>
            <person name="Bonds A.E."/>
            <person name="Quandt C.A."/>
            <person name="Davis W.J."/>
            <person name="Chang Y."/>
            <person name="Federici B.A."/>
            <person name="Kuo A."/>
            <person name="LaButti K."/>
            <person name="Pangilinan J."/>
            <person name="Andreopoulos W."/>
            <person name="Tritt A."/>
            <person name="Riley R."/>
            <person name="Hundley H."/>
            <person name="Johnson J."/>
            <person name="Lipzen A."/>
            <person name="Barry K."/>
            <person name="Lang B.F."/>
            <person name="Cuomo C.A."/>
            <person name="Buchler N.E."/>
            <person name="Grigoriev I.V."/>
            <person name="Spatafora J.W."/>
            <person name="Stajich J.E."/>
            <person name="James T.Y."/>
        </authorList>
    </citation>
    <scope>NUCLEOTIDE SEQUENCE</scope>
    <source>
        <strain evidence="4">AG</strain>
    </source>
</reference>
<sequence length="363" mass="39784">MNHRSIRCSKHRLGFARRAAVLSVSKLGGGSPNSIVAVKYIKPSSSVSGFPFTLIMSLNKVFKLNTGASIPAIGLGTWQSKPEEVYNAVKTAINAGYRHIDTAYAYGNEDAVGRGIKDGLKEAGLKREDVFVTTKLWSTFHRPADVQKGIDESLASLGLDYLDLYLMHWPVALTPGKGSLFPRHEDGTRDLDAEINGDFTITYGAMEKLLESGKTKAIGVSNFSTHNLDVLLKSAKVVPAVNQVELHPYLPQTKLLEYCTAKGIHLTAYSPLGSTDSPLQKEPVLIEIAEKNNKSVAQTLISWAVQRGTSVLPKSVTPSRIEANFQDYKLSDEDFAKINEISSKHSQRLVSPDWGVTVFHDDQ</sequence>
<reference evidence="4" key="1">
    <citation type="submission" date="2021-06" db="EMBL/GenBank/DDBJ databases">
        <authorList>
            <consortium name="DOE Joint Genome Institute"/>
            <person name="Mondo S.J."/>
            <person name="Amses K.R."/>
            <person name="Simmons D.R."/>
            <person name="Longcore J.E."/>
            <person name="Seto K."/>
            <person name="Alves G.H."/>
            <person name="Bonds A.E."/>
            <person name="Quandt C.A."/>
            <person name="Davis W.J."/>
            <person name="Chang Y."/>
            <person name="Letcher P.M."/>
            <person name="Powell M.J."/>
            <person name="Kuo A."/>
            <person name="Labutti K."/>
            <person name="Pangilinan J."/>
            <person name="Andreopoulos W."/>
            <person name="Tritt A."/>
            <person name="Riley R."/>
            <person name="Hundley H."/>
            <person name="Johnson J."/>
            <person name="Lipzen A."/>
            <person name="Barry K."/>
            <person name="Berbee M.L."/>
            <person name="Buchler N.E."/>
            <person name="Grigoriev I.V."/>
            <person name="Spatafora J.W."/>
            <person name="Stajich J.E."/>
            <person name="James T.Y."/>
        </authorList>
    </citation>
    <scope>NUCLEOTIDE SEQUENCE</scope>
    <source>
        <strain evidence="4">AG</strain>
    </source>
</reference>
<dbReference type="GeneID" id="75911951"/>
<comment type="similarity">
    <text evidence="1">Belongs to the aldo/keto reductase family.</text>
</comment>
<feature type="domain" description="NADP-dependent oxidoreductase" evidence="3">
    <location>
        <begin position="73"/>
        <end position="342"/>
    </location>
</feature>
<keyword evidence="2" id="KW-0560">Oxidoreductase</keyword>
<gene>
    <name evidence="4" type="ORF">K450DRAFT_226685</name>
</gene>
<dbReference type="SUPFAM" id="SSF51430">
    <property type="entry name" value="NAD(P)-linked oxidoreductase"/>
    <property type="match status" value="1"/>
</dbReference>
<dbReference type="InterPro" id="IPR023210">
    <property type="entry name" value="NADP_OxRdtase_dom"/>
</dbReference>
<dbReference type="PROSITE" id="PS00798">
    <property type="entry name" value="ALDOKETO_REDUCTASE_1"/>
    <property type="match status" value="1"/>
</dbReference>
<dbReference type="FunFam" id="3.20.20.100:FF:000007">
    <property type="entry name" value="NAD(P)H-dependent D-xylose reductase xyl1"/>
    <property type="match status" value="1"/>
</dbReference>
<dbReference type="GO" id="GO:0016491">
    <property type="term" value="F:oxidoreductase activity"/>
    <property type="evidence" value="ECO:0007669"/>
    <property type="project" value="UniProtKB-KW"/>
</dbReference>
<accession>A0AAD5EGS6</accession>
<proteinExistence type="inferred from homology"/>
<name>A0AAD5EGS6_UMBRA</name>
<evidence type="ECO:0000259" key="3">
    <source>
        <dbReference type="Pfam" id="PF00248"/>
    </source>
</evidence>
<dbReference type="RefSeq" id="XP_051447744.1">
    <property type="nucleotide sequence ID" value="XM_051586603.1"/>
</dbReference>
<dbReference type="PROSITE" id="PS00062">
    <property type="entry name" value="ALDOKETO_REDUCTASE_2"/>
    <property type="match status" value="1"/>
</dbReference>
<evidence type="ECO:0000313" key="4">
    <source>
        <dbReference type="EMBL" id="KAI8582740.1"/>
    </source>
</evidence>
<organism evidence="4 5">
    <name type="scientific">Umbelopsis ramanniana AG</name>
    <dbReference type="NCBI Taxonomy" id="1314678"/>
    <lineage>
        <taxon>Eukaryota</taxon>
        <taxon>Fungi</taxon>
        <taxon>Fungi incertae sedis</taxon>
        <taxon>Mucoromycota</taxon>
        <taxon>Mucoromycotina</taxon>
        <taxon>Umbelopsidomycetes</taxon>
        <taxon>Umbelopsidales</taxon>
        <taxon>Umbelopsidaceae</taxon>
        <taxon>Umbelopsis</taxon>
    </lineage>
</organism>
<dbReference type="PRINTS" id="PR00069">
    <property type="entry name" value="ALDKETRDTASE"/>
</dbReference>
<comment type="caution">
    <text evidence="4">The sequence shown here is derived from an EMBL/GenBank/DDBJ whole genome shotgun (WGS) entry which is preliminary data.</text>
</comment>
<dbReference type="InterPro" id="IPR020471">
    <property type="entry name" value="AKR"/>
</dbReference>
<evidence type="ECO:0000256" key="1">
    <source>
        <dbReference type="ARBA" id="ARBA00007905"/>
    </source>
</evidence>
<dbReference type="AlphaFoldDB" id="A0AAD5EGS6"/>
<keyword evidence="5" id="KW-1185">Reference proteome</keyword>
<dbReference type="Pfam" id="PF00248">
    <property type="entry name" value="Aldo_ket_red"/>
    <property type="match status" value="1"/>
</dbReference>
<dbReference type="InterPro" id="IPR018170">
    <property type="entry name" value="Aldo/ket_reductase_CS"/>
</dbReference>
<evidence type="ECO:0000256" key="2">
    <source>
        <dbReference type="ARBA" id="ARBA00023002"/>
    </source>
</evidence>
<dbReference type="PANTHER" id="PTHR11732">
    <property type="entry name" value="ALDO/KETO REDUCTASE"/>
    <property type="match status" value="1"/>
</dbReference>
<protein>
    <recommendedName>
        <fullName evidence="3">NADP-dependent oxidoreductase domain-containing protein</fullName>
    </recommendedName>
</protein>
<dbReference type="Gene3D" id="3.20.20.100">
    <property type="entry name" value="NADP-dependent oxidoreductase domain"/>
    <property type="match status" value="1"/>
</dbReference>
<dbReference type="InterPro" id="IPR036812">
    <property type="entry name" value="NAD(P)_OxRdtase_dom_sf"/>
</dbReference>
<evidence type="ECO:0000313" key="5">
    <source>
        <dbReference type="Proteomes" id="UP001206595"/>
    </source>
</evidence>
<dbReference type="EMBL" id="MU620899">
    <property type="protein sequence ID" value="KAI8582740.1"/>
    <property type="molecule type" value="Genomic_DNA"/>
</dbReference>
<dbReference type="Proteomes" id="UP001206595">
    <property type="component" value="Unassembled WGS sequence"/>
</dbReference>